<reference evidence="2 3" key="1">
    <citation type="submission" date="2016-08" db="EMBL/GenBank/DDBJ databases">
        <title>A Parts List for Fungal Cellulosomes Revealed by Comparative Genomics.</title>
        <authorList>
            <consortium name="DOE Joint Genome Institute"/>
            <person name="Haitjema C.H."/>
            <person name="Gilmore S.P."/>
            <person name="Henske J.K."/>
            <person name="Solomon K.V."/>
            <person name="De Groot R."/>
            <person name="Kuo A."/>
            <person name="Mondo S.J."/>
            <person name="Salamov A.A."/>
            <person name="Labutti K."/>
            <person name="Zhao Z."/>
            <person name="Chiniquy J."/>
            <person name="Barry K."/>
            <person name="Brewer H.M."/>
            <person name="Purvine S.O."/>
            <person name="Wright A.T."/>
            <person name="Boxma B."/>
            <person name="Van Alen T."/>
            <person name="Hackstein J.H."/>
            <person name="Baker S.E."/>
            <person name="Grigoriev I.V."/>
            <person name="O'Malley M.A."/>
        </authorList>
    </citation>
    <scope>NUCLEOTIDE SEQUENCE [LARGE SCALE GENOMIC DNA]</scope>
    <source>
        <strain evidence="2 3">S4</strain>
    </source>
</reference>
<keyword evidence="3" id="KW-1185">Reference proteome</keyword>
<protein>
    <recommendedName>
        <fullName evidence="4">Glycoside hydrolase</fullName>
    </recommendedName>
</protein>
<accession>A0A1Y1WJC9</accession>
<feature type="chain" id="PRO_5010993239" description="Glycoside hydrolase" evidence="1">
    <location>
        <begin position="20"/>
        <end position="365"/>
    </location>
</feature>
<keyword evidence="1" id="KW-0732">Signal</keyword>
<evidence type="ECO:0000313" key="3">
    <source>
        <dbReference type="Proteomes" id="UP000193944"/>
    </source>
</evidence>
<evidence type="ECO:0000256" key="1">
    <source>
        <dbReference type="SAM" id="SignalP"/>
    </source>
</evidence>
<evidence type="ECO:0008006" key="4">
    <source>
        <dbReference type="Google" id="ProtNLM"/>
    </source>
</evidence>
<reference evidence="2 3" key="2">
    <citation type="submission" date="2016-08" db="EMBL/GenBank/DDBJ databases">
        <title>Pervasive Adenine N6-methylation of Active Genes in Fungi.</title>
        <authorList>
            <consortium name="DOE Joint Genome Institute"/>
            <person name="Mondo S.J."/>
            <person name="Dannebaum R.O."/>
            <person name="Kuo R.C."/>
            <person name="Labutti K."/>
            <person name="Haridas S."/>
            <person name="Kuo A."/>
            <person name="Salamov A."/>
            <person name="Ahrendt S.R."/>
            <person name="Lipzen A."/>
            <person name="Sullivan W."/>
            <person name="Andreopoulos W.B."/>
            <person name="Clum A."/>
            <person name="Lindquist E."/>
            <person name="Daum C."/>
            <person name="Ramamoorthy G.K."/>
            <person name="Gryganskyi A."/>
            <person name="Culley D."/>
            <person name="Magnuson J.K."/>
            <person name="James T.Y."/>
            <person name="O'Malley M.A."/>
            <person name="Stajich J.E."/>
            <person name="Spatafora J.W."/>
            <person name="Visel A."/>
            <person name="Grigoriev I.V."/>
        </authorList>
    </citation>
    <scope>NUCLEOTIDE SEQUENCE [LARGE SCALE GENOMIC DNA]</scope>
    <source>
        <strain evidence="2 3">S4</strain>
    </source>
</reference>
<evidence type="ECO:0000313" key="2">
    <source>
        <dbReference type="EMBL" id="ORX73438.1"/>
    </source>
</evidence>
<dbReference type="AlphaFoldDB" id="A0A1Y1WJC9"/>
<dbReference type="EMBL" id="MCFG01000388">
    <property type="protein sequence ID" value="ORX73438.1"/>
    <property type="molecule type" value="Genomic_DNA"/>
</dbReference>
<organism evidence="2 3">
    <name type="scientific">Anaeromyces robustus</name>
    <dbReference type="NCBI Taxonomy" id="1754192"/>
    <lineage>
        <taxon>Eukaryota</taxon>
        <taxon>Fungi</taxon>
        <taxon>Fungi incertae sedis</taxon>
        <taxon>Chytridiomycota</taxon>
        <taxon>Chytridiomycota incertae sedis</taxon>
        <taxon>Neocallimastigomycetes</taxon>
        <taxon>Neocallimastigales</taxon>
        <taxon>Neocallimastigaceae</taxon>
        <taxon>Anaeromyces</taxon>
    </lineage>
</organism>
<comment type="caution">
    <text evidence="2">The sequence shown here is derived from an EMBL/GenBank/DDBJ whole genome shotgun (WGS) entry which is preliminary data.</text>
</comment>
<proteinExistence type="predicted"/>
<name>A0A1Y1WJC9_9FUNG</name>
<gene>
    <name evidence="2" type="ORF">BCR32DRAFT_272206</name>
</gene>
<feature type="signal peptide" evidence="1">
    <location>
        <begin position="1"/>
        <end position="19"/>
    </location>
</feature>
<sequence length="365" mass="42337">MNKLLLIILIISNLTYIRACISMCGYDKYGDFYGSCEDDECCINGFCDSKKLLKQKVHIYAVIDATYRMKENMGKIQNIVEKFQDKLYEIGALYYNVFNNEKVSNTSGGYIMIECGANEILYEKREYDSYDFGDDFDYNLYSDGDFVFNFDFYNPDRVDESFNSKANNIPMEKAFKNGCDFLIKNSKKEKKVLLFINSGFPYYSKAVTSGDKNKWTTKIMKNIGNIATKCKNNGVDIYVLNVNEKADINKKLNTKNGKITINVENNVIDNSLTNEFMQVLSSNYKITNISNTKTKVEYTIKKVNSNYYKDEKHVIKSNGDWSVTDIINFDNLFEKVKNNKCYVEYGCDPNYLCWNLFSISPRYFN</sequence>
<dbReference type="Proteomes" id="UP000193944">
    <property type="component" value="Unassembled WGS sequence"/>
</dbReference>